<reference evidence="1 2" key="1">
    <citation type="submission" date="2020-09" db="EMBL/GenBank/DDBJ databases">
        <title>De no assembly of potato wild relative species, Solanum commersonii.</title>
        <authorList>
            <person name="Cho K."/>
        </authorList>
    </citation>
    <scope>NUCLEOTIDE SEQUENCE [LARGE SCALE GENOMIC DNA]</scope>
    <source>
        <strain evidence="1">LZ3.2</strain>
        <tissue evidence="1">Leaf</tissue>
    </source>
</reference>
<evidence type="ECO:0000313" key="2">
    <source>
        <dbReference type="Proteomes" id="UP000824120"/>
    </source>
</evidence>
<comment type="caution">
    <text evidence="1">The sequence shown here is derived from an EMBL/GenBank/DDBJ whole genome shotgun (WGS) entry which is preliminary data.</text>
</comment>
<name>A0A9J5WXB3_SOLCO</name>
<keyword evidence="2" id="KW-1185">Reference proteome</keyword>
<evidence type="ECO:0000313" key="1">
    <source>
        <dbReference type="EMBL" id="KAG5580489.1"/>
    </source>
</evidence>
<dbReference type="Proteomes" id="UP000824120">
    <property type="component" value="Chromosome 10"/>
</dbReference>
<dbReference type="OrthoDB" id="10432524at2759"/>
<proteinExistence type="predicted"/>
<protein>
    <submittedName>
        <fullName evidence="1">Uncharacterized protein</fullName>
    </submittedName>
</protein>
<dbReference type="EMBL" id="JACXVP010000010">
    <property type="protein sequence ID" value="KAG5580489.1"/>
    <property type="molecule type" value="Genomic_DNA"/>
</dbReference>
<accession>A0A9J5WXB3</accession>
<sequence>MNQSFIEDLSDYDDIIEEESDPDVAIIVEDDHEEESDPDVFIITEAHLTLDAIDDVVSSTSNMCRKEDISKGLGDTTSYYE</sequence>
<gene>
    <name evidence="1" type="ORF">H5410_051116</name>
</gene>
<organism evidence="1 2">
    <name type="scientific">Solanum commersonii</name>
    <name type="common">Commerson's wild potato</name>
    <name type="synonym">Commerson's nightshade</name>
    <dbReference type="NCBI Taxonomy" id="4109"/>
    <lineage>
        <taxon>Eukaryota</taxon>
        <taxon>Viridiplantae</taxon>
        <taxon>Streptophyta</taxon>
        <taxon>Embryophyta</taxon>
        <taxon>Tracheophyta</taxon>
        <taxon>Spermatophyta</taxon>
        <taxon>Magnoliopsida</taxon>
        <taxon>eudicotyledons</taxon>
        <taxon>Gunneridae</taxon>
        <taxon>Pentapetalae</taxon>
        <taxon>asterids</taxon>
        <taxon>lamiids</taxon>
        <taxon>Solanales</taxon>
        <taxon>Solanaceae</taxon>
        <taxon>Solanoideae</taxon>
        <taxon>Solaneae</taxon>
        <taxon>Solanum</taxon>
    </lineage>
</organism>
<dbReference type="AlphaFoldDB" id="A0A9J5WXB3"/>